<comment type="caution">
    <text evidence="1">The sequence shown here is derived from an EMBL/GenBank/DDBJ whole genome shotgun (WGS) entry which is preliminary data.</text>
</comment>
<dbReference type="InParanoid" id="A0A2P5EUH9"/>
<organism evidence="1 2">
    <name type="scientific">Trema orientale</name>
    <name type="common">Charcoal tree</name>
    <name type="synonym">Celtis orientalis</name>
    <dbReference type="NCBI Taxonomy" id="63057"/>
    <lineage>
        <taxon>Eukaryota</taxon>
        <taxon>Viridiplantae</taxon>
        <taxon>Streptophyta</taxon>
        <taxon>Embryophyta</taxon>
        <taxon>Tracheophyta</taxon>
        <taxon>Spermatophyta</taxon>
        <taxon>Magnoliopsida</taxon>
        <taxon>eudicotyledons</taxon>
        <taxon>Gunneridae</taxon>
        <taxon>Pentapetalae</taxon>
        <taxon>rosids</taxon>
        <taxon>fabids</taxon>
        <taxon>Rosales</taxon>
        <taxon>Cannabaceae</taxon>
        <taxon>Trema</taxon>
    </lineage>
</organism>
<evidence type="ECO:0000313" key="2">
    <source>
        <dbReference type="Proteomes" id="UP000237000"/>
    </source>
</evidence>
<proteinExistence type="predicted"/>
<gene>
    <name evidence="1" type="ORF">TorRG33x02_150660</name>
</gene>
<evidence type="ECO:0000313" key="1">
    <source>
        <dbReference type="EMBL" id="PON89203.1"/>
    </source>
</evidence>
<dbReference type="EMBL" id="JXTC01000097">
    <property type="protein sequence ID" value="PON89203.1"/>
    <property type="molecule type" value="Genomic_DNA"/>
</dbReference>
<reference evidence="2" key="1">
    <citation type="submission" date="2016-06" db="EMBL/GenBank/DDBJ databases">
        <title>Parallel loss of symbiosis genes in relatives of nitrogen-fixing non-legume Parasponia.</title>
        <authorList>
            <person name="Van Velzen R."/>
            <person name="Holmer R."/>
            <person name="Bu F."/>
            <person name="Rutten L."/>
            <person name="Van Zeijl A."/>
            <person name="Liu W."/>
            <person name="Santuari L."/>
            <person name="Cao Q."/>
            <person name="Sharma T."/>
            <person name="Shen D."/>
            <person name="Roswanjaya Y."/>
            <person name="Wardhani T."/>
            <person name="Kalhor M.S."/>
            <person name="Jansen J."/>
            <person name="Van den Hoogen J."/>
            <person name="Gungor B."/>
            <person name="Hartog M."/>
            <person name="Hontelez J."/>
            <person name="Verver J."/>
            <person name="Yang W.-C."/>
            <person name="Schijlen E."/>
            <person name="Repin R."/>
            <person name="Schilthuizen M."/>
            <person name="Schranz E."/>
            <person name="Heidstra R."/>
            <person name="Miyata K."/>
            <person name="Fedorova E."/>
            <person name="Kohlen W."/>
            <person name="Bisseling T."/>
            <person name="Smit S."/>
            <person name="Geurts R."/>
        </authorList>
    </citation>
    <scope>NUCLEOTIDE SEQUENCE [LARGE SCALE GENOMIC DNA]</scope>
    <source>
        <strain evidence="2">cv. RG33-2</strain>
    </source>
</reference>
<sequence length="61" mass="7186">MSTTTIRGPAFFRVRNVDQLYRNRLCWSMLILSKELGVLTRIAQAEMECLIEMKHYHQNTA</sequence>
<keyword evidence="2" id="KW-1185">Reference proteome</keyword>
<accession>A0A2P5EUH9</accession>
<dbReference type="AlphaFoldDB" id="A0A2P5EUH9"/>
<name>A0A2P5EUH9_TREOI</name>
<dbReference type="Proteomes" id="UP000237000">
    <property type="component" value="Unassembled WGS sequence"/>
</dbReference>
<protein>
    <submittedName>
        <fullName evidence="1">Uncharacterized protein</fullName>
    </submittedName>
</protein>